<comment type="caution">
    <text evidence="1">The sequence shown here is derived from an EMBL/GenBank/DDBJ whole genome shotgun (WGS) entry which is preliminary data.</text>
</comment>
<name>A0A4U5MIG9_STECR</name>
<dbReference type="Proteomes" id="UP000298663">
    <property type="component" value="Unassembled WGS sequence"/>
</dbReference>
<reference evidence="1 2" key="1">
    <citation type="journal article" date="2015" name="Genome Biol.">
        <title>Comparative genomics of Steinernema reveals deeply conserved gene regulatory networks.</title>
        <authorList>
            <person name="Dillman A.R."/>
            <person name="Macchietto M."/>
            <person name="Porter C.F."/>
            <person name="Rogers A."/>
            <person name="Williams B."/>
            <person name="Antoshechkin I."/>
            <person name="Lee M.M."/>
            <person name="Goodwin Z."/>
            <person name="Lu X."/>
            <person name="Lewis E.E."/>
            <person name="Goodrich-Blair H."/>
            <person name="Stock S.P."/>
            <person name="Adams B.J."/>
            <person name="Sternberg P.W."/>
            <person name="Mortazavi A."/>
        </authorList>
    </citation>
    <scope>NUCLEOTIDE SEQUENCE [LARGE SCALE GENOMIC DNA]</scope>
    <source>
        <strain evidence="1 2">ALL</strain>
    </source>
</reference>
<dbReference type="EMBL" id="AZBU02000007">
    <property type="protein sequence ID" value="TKR69180.1"/>
    <property type="molecule type" value="Genomic_DNA"/>
</dbReference>
<organism evidence="1 2">
    <name type="scientific">Steinernema carpocapsae</name>
    <name type="common">Entomopathogenic nematode</name>
    <dbReference type="NCBI Taxonomy" id="34508"/>
    <lineage>
        <taxon>Eukaryota</taxon>
        <taxon>Metazoa</taxon>
        <taxon>Ecdysozoa</taxon>
        <taxon>Nematoda</taxon>
        <taxon>Chromadorea</taxon>
        <taxon>Rhabditida</taxon>
        <taxon>Tylenchina</taxon>
        <taxon>Panagrolaimomorpha</taxon>
        <taxon>Strongyloidoidea</taxon>
        <taxon>Steinernematidae</taxon>
        <taxon>Steinernema</taxon>
    </lineage>
</organism>
<sequence length="80" mass="9098">MQRQLTVVEDPEENVGFFELHHEQDTRTCNLEPEDFNRLRTISERPVDVEVKINIVKSASAENVEAMSGIEVEDGVSQVI</sequence>
<accession>A0A4U5MIG9</accession>
<gene>
    <name evidence="1" type="ORF">L596_021367</name>
</gene>
<keyword evidence="2" id="KW-1185">Reference proteome</keyword>
<reference evidence="1 2" key="2">
    <citation type="journal article" date="2019" name="G3 (Bethesda)">
        <title>Hybrid Assembly of the Genome of the Entomopathogenic Nematode Steinernema carpocapsae Identifies the X-Chromosome.</title>
        <authorList>
            <person name="Serra L."/>
            <person name="Macchietto M."/>
            <person name="Macias-Munoz A."/>
            <person name="McGill C.J."/>
            <person name="Rodriguez I.M."/>
            <person name="Rodriguez B."/>
            <person name="Murad R."/>
            <person name="Mortazavi A."/>
        </authorList>
    </citation>
    <scope>NUCLEOTIDE SEQUENCE [LARGE SCALE GENOMIC DNA]</scope>
    <source>
        <strain evidence="1 2">ALL</strain>
    </source>
</reference>
<evidence type="ECO:0000313" key="1">
    <source>
        <dbReference type="EMBL" id="TKR69180.1"/>
    </source>
</evidence>
<protein>
    <submittedName>
        <fullName evidence="1">Uncharacterized protein</fullName>
    </submittedName>
</protein>
<proteinExistence type="predicted"/>
<dbReference type="AlphaFoldDB" id="A0A4U5MIG9"/>
<evidence type="ECO:0000313" key="2">
    <source>
        <dbReference type="Proteomes" id="UP000298663"/>
    </source>
</evidence>